<dbReference type="AlphaFoldDB" id="A0A840BFL9"/>
<dbReference type="PANTHER" id="PTHR36836:SF1">
    <property type="entry name" value="COLANIC ACID BIOSYNTHESIS PROTEIN WCAK"/>
    <property type="match status" value="1"/>
</dbReference>
<protein>
    <submittedName>
        <fullName evidence="2">Polysaccharide pyruvyl transferase WcaK-like protein</fullName>
    </submittedName>
</protein>
<comment type="caution">
    <text evidence="2">The sequence shown here is derived from an EMBL/GenBank/DDBJ whole genome shotgun (WGS) entry which is preliminary data.</text>
</comment>
<keyword evidence="3" id="KW-1185">Reference proteome</keyword>
<dbReference type="PANTHER" id="PTHR36836">
    <property type="entry name" value="COLANIC ACID BIOSYNTHESIS PROTEIN WCAK"/>
    <property type="match status" value="1"/>
</dbReference>
<organism evidence="2 3">
    <name type="scientific">Niveibacterium umoris</name>
    <dbReference type="NCBI Taxonomy" id="1193620"/>
    <lineage>
        <taxon>Bacteria</taxon>
        <taxon>Pseudomonadati</taxon>
        <taxon>Pseudomonadota</taxon>
        <taxon>Betaproteobacteria</taxon>
        <taxon>Rhodocyclales</taxon>
        <taxon>Rhodocyclaceae</taxon>
        <taxon>Niveibacterium</taxon>
    </lineage>
</organism>
<reference evidence="2 3" key="1">
    <citation type="submission" date="2020-08" db="EMBL/GenBank/DDBJ databases">
        <title>Genomic Encyclopedia of Type Strains, Phase IV (KMG-IV): sequencing the most valuable type-strain genomes for metagenomic binning, comparative biology and taxonomic classification.</title>
        <authorList>
            <person name="Goeker M."/>
        </authorList>
    </citation>
    <scope>NUCLEOTIDE SEQUENCE [LARGE SCALE GENOMIC DNA]</scope>
    <source>
        <strain evidence="2 3">DSM 106739</strain>
    </source>
</reference>
<dbReference type="GO" id="GO:0016740">
    <property type="term" value="F:transferase activity"/>
    <property type="evidence" value="ECO:0007669"/>
    <property type="project" value="UniProtKB-KW"/>
</dbReference>
<evidence type="ECO:0000259" key="1">
    <source>
        <dbReference type="Pfam" id="PF04230"/>
    </source>
</evidence>
<feature type="domain" description="Polysaccharide pyruvyl transferase" evidence="1">
    <location>
        <begin position="104"/>
        <end position="341"/>
    </location>
</feature>
<gene>
    <name evidence="2" type="ORF">GGR36_001629</name>
</gene>
<dbReference type="Pfam" id="PF04230">
    <property type="entry name" value="PS_pyruv_trans"/>
    <property type="match status" value="1"/>
</dbReference>
<dbReference type="RefSeq" id="WP_183634138.1">
    <property type="nucleotide sequence ID" value="NZ_BAABLE010000011.1"/>
</dbReference>
<accession>A0A840BFL9</accession>
<dbReference type="Proteomes" id="UP000561045">
    <property type="component" value="Unassembled WGS sequence"/>
</dbReference>
<keyword evidence="2" id="KW-0808">Transferase</keyword>
<dbReference type="EMBL" id="JACIET010000001">
    <property type="protein sequence ID" value="MBB4012321.1"/>
    <property type="molecule type" value="Genomic_DNA"/>
</dbReference>
<sequence length="427" mass="48101">MTKLLILNTGVGSNLGDRAMLINVVREIRAAQPSWRMMVSARTPRFVLEEFALDPVTFLYDCLDRGHQVQRMLHLPRLIGDLMQGCADLVSTLAIAMALLVCIVSGKRPSGRYMEADFVRSLLDADAVYFVGGGYLTDQGKRECRALLVTALFARCLRKPIVMSGQGVGPFRSFLSRWLFKRTAEYASLIGLRDAGQGMRLLESLNVSTARAETVADDALTLPPAYPVAPTPRALAVHWRVSPHQAETERVQPIIEVLLDRFAEEGWTIRLFQFHERPHYEASIYARWAATRGWPSVEIVQAADPRVLRAEIAKCSVGVGVAYHFSVFALAADLPVIGLWHTEYYREKIEGLMTAFGHIEWAKDDRRIDVDALRSQLLKMADAPANDEHRSRRQQLEGRHNDWMSRMLRKLDNETDAQTIGRSDTLV</sequence>
<proteinExistence type="predicted"/>
<evidence type="ECO:0000313" key="3">
    <source>
        <dbReference type="Proteomes" id="UP000561045"/>
    </source>
</evidence>
<evidence type="ECO:0000313" key="2">
    <source>
        <dbReference type="EMBL" id="MBB4012321.1"/>
    </source>
</evidence>
<dbReference type="InterPro" id="IPR007345">
    <property type="entry name" value="Polysacch_pyruvyl_Trfase"/>
</dbReference>
<name>A0A840BFL9_9RHOO</name>